<evidence type="ECO:0000259" key="3">
    <source>
        <dbReference type="PROSITE" id="PS50060"/>
    </source>
</evidence>
<evidence type="ECO:0000313" key="5">
    <source>
        <dbReference type="Proteomes" id="UP001195483"/>
    </source>
</evidence>
<feature type="transmembrane region" description="Helical" evidence="1">
    <location>
        <begin position="379"/>
        <end position="401"/>
    </location>
</feature>
<dbReference type="InterPro" id="IPR000998">
    <property type="entry name" value="MAM_dom"/>
</dbReference>
<feature type="signal peptide" evidence="2">
    <location>
        <begin position="1"/>
        <end position="21"/>
    </location>
</feature>
<keyword evidence="1" id="KW-1133">Transmembrane helix</keyword>
<reference evidence="4" key="3">
    <citation type="submission" date="2023-05" db="EMBL/GenBank/DDBJ databases">
        <authorList>
            <person name="Smith C.H."/>
        </authorList>
    </citation>
    <scope>NUCLEOTIDE SEQUENCE</scope>
    <source>
        <strain evidence="4">CHS0354</strain>
        <tissue evidence="4">Mantle</tissue>
    </source>
</reference>
<evidence type="ECO:0000256" key="1">
    <source>
        <dbReference type="SAM" id="Phobius"/>
    </source>
</evidence>
<proteinExistence type="predicted"/>
<evidence type="ECO:0000313" key="4">
    <source>
        <dbReference type="EMBL" id="KAK3578814.1"/>
    </source>
</evidence>
<keyword evidence="5" id="KW-1185">Reference proteome</keyword>
<dbReference type="Pfam" id="PF00629">
    <property type="entry name" value="MAM"/>
    <property type="match status" value="1"/>
</dbReference>
<comment type="caution">
    <text evidence="4">The sequence shown here is derived from an EMBL/GenBank/DDBJ whole genome shotgun (WGS) entry which is preliminary data.</text>
</comment>
<dbReference type="SMART" id="SM00137">
    <property type="entry name" value="MAM"/>
    <property type="match status" value="1"/>
</dbReference>
<dbReference type="Gene3D" id="2.60.120.200">
    <property type="match status" value="1"/>
</dbReference>
<evidence type="ECO:0000256" key="2">
    <source>
        <dbReference type="SAM" id="SignalP"/>
    </source>
</evidence>
<feature type="domain" description="MAM" evidence="3">
    <location>
        <begin position="22"/>
        <end position="173"/>
    </location>
</feature>
<dbReference type="Proteomes" id="UP001195483">
    <property type="component" value="Unassembled WGS sequence"/>
</dbReference>
<reference evidence="4" key="1">
    <citation type="journal article" date="2021" name="Genome Biol. Evol.">
        <title>A High-Quality Reference Genome for a Parasitic Bivalve with Doubly Uniparental Inheritance (Bivalvia: Unionida).</title>
        <authorList>
            <person name="Smith C.H."/>
        </authorList>
    </citation>
    <scope>NUCLEOTIDE SEQUENCE</scope>
    <source>
        <strain evidence="4">CHS0354</strain>
    </source>
</reference>
<dbReference type="EMBL" id="JAEAOA010001799">
    <property type="protein sequence ID" value="KAK3578814.1"/>
    <property type="molecule type" value="Genomic_DNA"/>
</dbReference>
<sequence length="559" mass="63454">MIKRWMYVTLFPAFIYVYTNPIDCDFENDSCSWSIDGFRRISYNQFNGTGGWNDHLPRNGKEWFLYFDATNASYATLKSKQTTIQGLKCLNFWYRVNGTDESQIQVIVHDIGGGTDSTIWEKSYNDTVWNLATVEIDVHYSTPVTFLIRGKTGRSYSKIGIDDVVLKLESCLDCNFLDGLCSWKGEEWTTTKLNYTATHCKDMHPSILSSFLEIYPGKKCLSFKYQTNNFHLENLVIDVQSYHGNKWQTVWNGGWQQNFQGWKEISADINLGTKSMISIRFGYKYCSNATYYLSSISLKKQSCTESTTTFITSPTTVCPTTANIKPVTENITTTSTITTFVTVTSTDIATTTSTEARAVTTTIFSSPNRKVNYSANGGVIIGIVIGCLGLTVAMLLVAIYLCSRKRRATSPGTIISKNRASKTINENGKTRHSTERLNETSDTVPFNEQAQVQLLDKDENNMTNRVQIHGQYHQSADKEGTNSNDTMHNTYNHTMKFRNDIYDSTIIYPKTILNATYDHTNFTRNFDNIYDQTNLTQVRSLDTTLQTSIQDFDPTYDHA</sequence>
<keyword evidence="2" id="KW-0732">Signal</keyword>
<dbReference type="AlphaFoldDB" id="A0AAE0RSJ4"/>
<dbReference type="PANTHER" id="PTHR23282">
    <property type="entry name" value="APICAL ENDOSOMAL GLYCOPROTEIN PRECURSOR"/>
    <property type="match status" value="1"/>
</dbReference>
<name>A0AAE0RSJ4_9BIVA</name>
<keyword evidence="1" id="KW-0812">Transmembrane</keyword>
<protein>
    <recommendedName>
        <fullName evidence="3">MAM domain-containing protein</fullName>
    </recommendedName>
</protein>
<dbReference type="InterPro" id="IPR051560">
    <property type="entry name" value="MAM_domain-containing"/>
</dbReference>
<gene>
    <name evidence="4" type="ORF">CHS0354_030237</name>
</gene>
<dbReference type="SUPFAM" id="SSF49899">
    <property type="entry name" value="Concanavalin A-like lectins/glucanases"/>
    <property type="match status" value="2"/>
</dbReference>
<dbReference type="PROSITE" id="PS50060">
    <property type="entry name" value="MAM_2"/>
    <property type="match status" value="1"/>
</dbReference>
<keyword evidence="1" id="KW-0472">Membrane</keyword>
<accession>A0AAE0RSJ4</accession>
<organism evidence="4 5">
    <name type="scientific">Potamilus streckersoni</name>
    <dbReference type="NCBI Taxonomy" id="2493646"/>
    <lineage>
        <taxon>Eukaryota</taxon>
        <taxon>Metazoa</taxon>
        <taxon>Spiralia</taxon>
        <taxon>Lophotrochozoa</taxon>
        <taxon>Mollusca</taxon>
        <taxon>Bivalvia</taxon>
        <taxon>Autobranchia</taxon>
        <taxon>Heteroconchia</taxon>
        <taxon>Palaeoheterodonta</taxon>
        <taxon>Unionida</taxon>
        <taxon>Unionoidea</taxon>
        <taxon>Unionidae</taxon>
        <taxon>Ambleminae</taxon>
        <taxon>Lampsilini</taxon>
        <taxon>Potamilus</taxon>
    </lineage>
</organism>
<dbReference type="GO" id="GO:0016020">
    <property type="term" value="C:membrane"/>
    <property type="evidence" value="ECO:0007669"/>
    <property type="project" value="InterPro"/>
</dbReference>
<dbReference type="InterPro" id="IPR013320">
    <property type="entry name" value="ConA-like_dom_sf"/>
</dbReference>
<reference evidence="4" key="2">
    <citation type="journal article" date="2021" name="Genome Biol. Evol.">
        <title>Developing a high-quality reference genome for a parasitic bivalve with doubly uniparental inheritance (Bivalvia: Unionida).</title>
        <authorList>
            <person name="Smith C.H."/>
        </authorList>
    </citation>
    <scope>NUCLEOTIDE SEQUENCE</scope>
    <source>
        <strain evidence="4">CHS0354</strain>
        <tissue evidence="4">Mantle</tissue>
    </source>
</reference>
<feature type="chain" id="PRO_5041974777" description="MAM domain-containing protein" evidence="2">
    <location>
        <begin position="22"/>
        <end position="559"/>
    </location>
</feature>
<dbReference type="PANTHER" id="PTHR23282:SF101">
    <property type="entry name" value="MAM DOMAIN-CONTAINING PROTEIN"/>
    <property type="match status" value="1"/>
</dbReference>